<evidence type="ECO:0000313" key="2">
    <source>
        <dbReference type="EMBL" id="SFN90025.1"/>
    </source>
</evidence>
<dbReference type="AlphaFoldDB" id="A0A1I5CSQ6"/>
<feature type="region of interest" description="Disordered" evidence="1">
    <location>
        <begin position="1"/>
        <end position="23"/>
    </location>
</feature>
<organism evidence="2 3">
    <name type="scientific">Salegentibacter flavus</name>
    <dbReference type="NCBI Taxonomy" id="287099"/>
    <lineage>
        <taxon>Bacteria</taxon>
        <taxon>Pseudomonadati</taxon>
        <taxon>Bacteroidota</taxon>
        <taxon>Flavobacteriia</taxon>
        <taxon>Flavobacteriales</taxon>
        <taxon>Flavobacteriaceae</taxon>
        <taxon>Salegentibacter</taxon>
    </lineage>
</organism>
<keyword evidence="3" id="KW-1185">Reference proteome</keyword>
<evidence type="ECO:0000313" key="3">
    <source>
        <dbReference type="Proteomes" id="UP000199153"/>
    </source>
</evidence>
<proteinExistence type="predicted"/>
<accession>A0A1I5CSQ6</accession>
<dbReference type="Proteomes" id="UP000199153">
    <property type="component" value="Unassembled WGS sequence"/>
</dbReference>
<gene>
    <name evidence="2" type="ORF">SAMN05660413_02993</name>
</gene>
<evidence type="ECO:0000256" key="1">
    <source>
        <dbReference type="SAM" id="MobiDB-lite"/>
    </source>
</evidence>
<protein>
    <submittedName>
        <fullName evidence="2">Uncharacterized protein</fullName>
    </submittedName>
</protein>
<dbReference type="EMBL" id="FOVL01000024">
    <property type="protein sequence ID" value="SFN90025.1"/>
    <property type="molecule type" value="Genomic_DNA"/>
</dbReference>
<name>A0A1I5CSQ6_9FLAO</name>
<sequence>MLRLKNKAVKTENLQKNNNGRKCENRIHLMRKRLLIYSISKTTRTERASKELRDS</sequence>
<reference evidence="2 3" key="1">
    <citation type="submission" date="2016-10" db="EMBL/GenBank/DDBJ databases">
        <authorList>
            <person name="de Groot N.N."/>
        </authorList>
    </citation>
    <scope>NUCLEOTIDE SEQUENCE [LARGE SCALE GENOMIC DNA]</scope>
    <source>
        <strain evidence="2 3">DSM 17794</strain>
    </source>
</reference>